<comment type="caution">
    <text evidence="3">The sequence shown here is derived from an EMBL/GenBank/DDBJ whole genome shotgun (WGS) entry which is preliminary data.</text>
</comment>
<keyword evidence="4" id="KW-1185">Reference proteome</keyword>
<protein>
    <submittedName>
        <fullName evidence="3">Carbohydrate porin</fullName>
    </submittedName>
</protein>
<comment type="similarity">
    <text evidence="1 2">Belongs to the OprB family.</text>
</comment>
<dbReference type="Pfam" id="PF04966">
    <property type="entry name" value="OprB"/>
    <property type="match status" value="1"/>
</dbReference>
<dbReference type="InterPro" id="IPR038673">
    <property type="entry name" value="OprB_sf"/>
</dbReference>
<reference evidence="3 4" key="1">
    <citation type="journal article" date="2020" name="Microorganisms">
        <title>Reliable Identification of Environmental Pseudomonas Isolates Using the rpoD Gene.</title>
        <authorList>
            <consortium name="The Broad Institute Genome Sequencing Platform"/>
            <person name="Girard L."/>
            <person name="Lood C."/>
            <person name="Rokni-Zadeh H."/>
            <person name="van Noort V."/>
            <person name="Lavigne R."/>
            <person name="De Mot R."/>
        </authorList>
    </citation>
    <scope>NUCLEOTIDE SEQUENCE [LARGE SCALE GENOMIC DNA]</scope>
    <source>
        <strain evidence="3 4">RW7P2</strain>
    </source>
</reference>
<dbReference type="PANTHER" id="PTHR37944:SF1">
    <property type="entry name" value="PORIN B"/>
    <property type="match status" value="1"/>
</dbReference>
<gene>
    <name evidence="3" type="ORF">HU747_06340</name>
</gene>
<dbReference type="InterPro" id="IPR007049">
    <property type="entry name" value="Carb-sel_porin_OprB"/>
</dbReference>
<dbReference type="Gene3D" id="2.40.160.180">
    <property type="entry name" value="Carbohydrate-selective porin OprB"/>
    <property type="match status" value="1"/>
</dbReference>
<evidence type="ECO:0000256" key="2">
    <source>
        <dbReference type="RuleBase" id="RU363072"/>
    </source>
</evidence>
<dbReference type="InterPro" id="IPR052932">
    <property type="entry name" value="OprB_Porin"/>
</dbReference>
<proteinExistence type="inferred from homology"/>
<evidence type="ECO:0000313" key="4">
    <source>
        <dbReference type="Proteomes" id="UP000628086"/>
    </source>
</evidence>
<accession>A0ABR6V4E6</accession>
<dbReference type="PANTHER" id="PTHR37944">
    <property type="entry name" value="PORIN B"/>
    <property type="match status" value="1"/>
</dbReference>
<dbReference type="Proteomes" id="UP000628086">
    <property type="component" value="Unassembled WGS sequence"/>
</dbReference>
<evidence type="ECO:0000256" key="1">
    <source>
        <dbReference type="ARBA" id="ARBA00008769"/>
    </source>
</evidence>
<sequence>MLLVSSVLTHSAFAGSTEETNDTVGQASKAPAPYSCEYFDQFLSRATAVIRPQSNCESLLGDAGGIRSELADRGIGAQLTWNPMGLYDLKGQNRDPQEYGGQNFTYSQSVALTLTYDLERIGFSKDAQLTFTPQVQTSNYQQGYPRLHNVAILAVNQPFNDGKLELQYGFYPLIRQFYGMILGGNSASAALGPTSVIPVQVGLSLNAPTPSFDVTFRDDSKRWYNHSSISRSMTPEGFLADVQKNPYGLKWHVDGANPMFVNEFGYKVQPGQGSHSHWFRAGLIYNTSHYTYLKTQQPTDSNYGAYVANTIQLTTPSPGTAQGLYLDTKASWAPKDRNAYNGDVQFTLFDIGLFPGRPRDMTSIGFTRSFISKDFRDVMGERGLAPADTITAVSLSHAFRVTKGIYWINGFTYQDNPTLVPKRGDAFLWQTSMYWNF</sequence>
<name>A0ABR6V4E6_9PSED</name>
<organism evidence="3 4">
    <name type="scientific">Pseudomonas taiwanensis</name>
    <dbReference type="NCBI Taxonomy" id="470150"/>
    <lineage>
        <taxon>Bacteria</taxon>
        <taxon>Pseudomonadati</taxon>
        <taxon>Pseudomonadota</taxon>
        <taxon>Gammaproteobacteria</taxon>
        <taxon>Pseudomonadales</taxon>
        <taxon>Pseudomonadaceae</taxon>
        <taxon>Pseudomonas</taxon>
    </lineage>
</organism>
<evidence type="ECO:0000313" key="3">
    <source>
        <dbReference type="EMBL" id="MBC3475214.1"/>
    </source>
</evidence>
<dbReference type="EMBL" id="JABWRS010000003">
    <property type="protein sequence ID" value="MBC3475214.1"/>
    <property type="molecule type" value="Genomic_DNA"/>
</dbReference>